<feature type="transmembrane region" description="Helical" evidence="5">
    <location>
        <begin position="158"/>
        <end position="183"/>
    </location>
</feature>
<dbReference type="Proteomes" id="UP001586593">
    <property type="component" value="Unassembled WGS sequence"/>
</dbReference>
<evidence type="ECO:0000313" key="6">
    <source>
        <dbReference type="EMBL" id="KAL1870820.1"/>
    </source>
</evidence>
<feature type="transmembrane region" description="Helical" evidence="5">
    <location>
        <begin position="26"/>
        <end position="43"/>
    </location>
</feature>
<keyword evidence="2 5" id="KW-0812">Transmembrane</keyword>
<protein>
    <recommendedName>
        <fullName evidence="8">RTA1 like protein</fullName>
    </recommendedName>
</protein>
<feature type="transmembrane region" description="Helical" evidence="5">
    <location>
        <begin position="238"/>
        <end position="258"/>
    </location>
</feature>
<keyword evidence="7" id="KW-1185">Reference proteome</keyword>
<comment type="caution">
    <text evidence="6">The sequence shown here is derived from an EMBL/GenBank/DDBJ whole genome shotgun (WGS) entry which is preliminary data.</text>
</comment>
<evidence type="ECO:0000256" key="4">
    <source>
        <dbReference type="ARBA" id="ARBA00023136"/>
    </source>
</evidence>
<reference evidence="6 7" key="1">
    <citation type="journal article" date="2024" name="Commun. Biol.">
        <title>Comparative genomic analysis of thermophilic fungi reveals convergent evolutionary adaptations and gene losses.</title>
        <authorList>
            <person name="Steindorff A.S."/>
            <person name="Aguilar-Pontes M.V."/>
            <person name="Robinson A.J."/>
            <person name="Andreopoulos B."/>
            <person name="LaButti K."/>
            <person name="Kuo A."/>
            <person name="Mondo S."/>
            <person name="Riley R."/>
            <person name="Otillar R."/>
            <person name="Haridas S."/>
            <person name="Lipzen A."/>
            <person name="Grimwood J."/>
            <person name="Schmutz J."/>
            <person name="Clum A."/>
            <person name="Reid I.D."/>
            <person name="Moisan M.C."/>
            <person name="Butler G."/>
            <person name="Nguyen T.T.M."/>
            <person name="Dewar K."/>
            <person name="Conant G."/>
            <person name="Drula E."/>
            <person name="Henrissat B."/>
            <person name="Hansel C."/>
            <person name="Singer S."/>
            <person name="Hutchinson M.I."/>
            <person name="de Vries R.P."/>
            <person name="Natvig D.O."/>
            <person name="Powell A.J."/>
            <person name="Tsang A."/>
            <person name="Grigoriev I.V."/>
        </authorList>
    </citation>
    <scope>NUCLEOTIDE SEQUENCE [LARGE SCALE GENOMIC DNA]</scope>
    <source>
        <strain evidence="6 7">ATCC 24622</strain>
    </source>
</reference>
<proteinExistence type="predicted"/>
<evidence type="ECO:0000313" key="7">
    <source>
        <dbReference type="Proteomes" id="UP001586593"/>
    </source>
</evidence>
<keyword evidence="4 5" id="KW-0472">Membrane</keyword>
<dbReference type="InterPro" id="IPR007568">
    <property type="entry name" value="RTA1"/>
</dbReference>
<evidence type="ECO:0000256" key="2">
    <source>
        <dbReference type="ARBA" id="ARBA00022692"/>
    </source>
</evidence>
<dbReference type="PANTHER" id="PTHR31465">
    <property type="entry name" value="PROTEIN RTA1-RELATED"/>
    <property type="match status" value="1"/>
</dbReference>
<feature type="transmembrane region" description="Helical" evidence="5">
    <location>
        <begin position="204"/>
        <end position="223"/>
    </location>
</feature>
<feature type="transmembrane region" description="Helical" evidence="5">
    <location>
        <begin position="122"/>
        <end position="146"/>
    </location>
</feature>
<evidence type="ECO:0008006" key="8">
    <source>
        <dbReference type="Google" id="ProtNLM"/>
    </source>
</evidence>
<sequence length="283" mass="31441">MANDTNSTSGYAPFDLYAYNPAQVPAYAYLGLFGAVGIAHFIAMIPYRAFFAIPLIIGCGMEAAAYYFRSRSHNDVRKTLPFLLQNLLILASPPFLAASLYMSPRRIGRAINCEDQVASPRLLTKIFVVVDLTCFATQVAGAILSGSDDVGQARQGRTVILVGLVIQIIAFGFFALWTGVFHTRARKSDSVREKMKGIKWQRPLFGLYAIGLLFVIRNITRIIEYKQGPGGEMQSSEVYLYVLDASVMLAIVVIFLVLHPGRLRMKARRLRRQGSSDDHIPLK</sequence>
<evidence type="ECO:0000256" key="3">
    <source>
        <dbReference type="ARBA" id="ARBA00022989"/>
    </source>
</evidence>
<feature type="transmembrane region" description="Helical" evidence="5">
    <location>
        <begin position="80"/>
        <end position="101"/>
    </location>
</feature>
<accession>A0ABR3X4N5</accession>
<organism evidence="6 7">
    <name type="scientific">Phialemonium thermophilum</name>
    <dbReference type="NCBI Taxonomy" id="223376"/>
    <lineage>
        <taxon>Eukaryota</taxon>
        <taxon>Fungi</taxon>
        <taxon>Dikarya</taxon>
        <taxon>Ascomycota</taxon>
        <taxon>Pezizomycotina</taxon>
        <taxon>Sordariomycetes</taxon>
        <taxon>Sordariomycetidae</taxon>
        <taxon>Cephalothecales</taxon>
        <taxon>Cephalothecaceae</taxon>
        <taxon>Phialemonium</taxon>
    </lineage>
</organism>
<name>A0ABR3X4N5_9PEZI</name>
<evidence type="ECO:0000256" key="5">
    <source>
        <dbReference type="SAM" id="Phobius"/>
    </source>
</evidence>
<dbReference type="PANTHER" id="PTHR31465:SF17">
    <property type="entry name" value="DOMAIN PROTEIN, PUTATIVE (AFU_ORTHOLOGUE AFUA_5G09900)-RELATED"/>
    <property type="match status" value="1"/>
</dbReference>
<gene>
    <name evidence="6" type="ORF">VTK73DRAFT_2412</name>
</gene>
<keyword evidence="3 5" id="KW-1133">Transmembrane helix</keyword>
<dbReference type="EMBL" id="JAZHXJ010000167">
    <property type="protein sequence ID" value="KAL1870820.1"/>
    <property type="molecule type" value="Genomic_DNA"/>
</dbReference>
<evidence type="ECO:0000256" key="1">
    <source>
        <dbReference type="ARBA" id="ARBA00004141"/>
    </source>
</evidence>
<feature type="transmembrane region" description="Helical" evidence="5">
    <location>
        <begin position="50"/>
        <end position="68"/>
    </location>
</feature>
<comment type="subcellular location">
    <subcellularLocation>
        <location evidence="1">Membrane</location>
        <topology evidence="1">Multi-pass membrane protein</topology>
    </subcellularLocation>
</comment>
<dbReference type="Pfam" id="PF04479">
    <property type="entry name" value="RTA1"/>
    <property type="match status" value="1"/>
</dbReference>